<feature type="transmembrane region" description="Helical" evidence="5">
    <location>
        <begin position="53"/>
        <end position="73"/>
    </location>
</feature>
<evidence type="ECO:0000256" key="4">
    <source>
        <dbReference type="ARBA" id="ARBA00023136"/>
    </source>
</evidence>
<protein>
    <recommendedName>
        <fullName evidence="8">Zinc transporter</fullName>
    </recommendedName>
</protein>
<evidence type="ECO:0000256" key="5">
    <source>
        <dbReference type="SAM" id="Phobius"/>
    </source>
</evidence>
<dbReference type="GO" id="GO:0016020">
    <property type="term" value="C:membrane"/>
    <property type="evidence" value="ECO:0007669"/>
    <property type="project" value="UniProtKB-SubCell"/>
</dbReference>
<keyword evidence="2 5" id="KW-0812">Transmembrane</keyword>
<feature type="transmembrane region" description="Helical" evidence="5">
    <location>
        <begin position="213"/>
        <end position="234"/>
    </location>
</feature>
<dbReference type="AlphaFoldDB" id="A0ABD3GNU9"/>
<feature type="transmembrane region" description="Helical" evidence="5">
    <location>
        <begin position="122"/>
        <end position="142"/>
    </location>
</feature>
<dbReference type="PANTHER" id="PTHR11040:SF70">
    <property type="entry name" value="OS05G0316100 PROTEIN"/>
    <property type="match status" value="1"/>
</dbReference>
<dbReference type="Proteomes" id="UP001633002">
    <property type="component" value="Unassembled WGS sequence"/>
</dbReference>
<evidence type="ECO:0008006" key="8">
    <source>
        <dbReference type="Google" id="ProtNLM"/>
    </source>
</evidence>
<evidence type="ECO:0000256" key="1">
    <source>
        <dbReference type="ARBA" id="ARBA00004141"/>
    </source>
</evidence>
<sequence>MEMENLAGGNSSVIDPSIRGADVSLVAMLSLLMAVVTGLGATPFFFMKVEAQYAGICNGIASGVMLAASFDLIKEGQKYGGGGWVVLGILSGGLFIYYSQKVLDKYENVKVMELEGADGRKVMLVVGIMFLHSLGEGAGVGVSYAGPQGLPQGLVVSIAIAVHNIPEGMAVCMVLTSRGVRAHQAMLWSIFTSLPQPLVAVPAFICAQTFQKFLPLCMGFAAGCMVWLVLAEVIPEGFKDASHSKVASAATISIACMECLSAAFQDLDKFSRMHLATSTKTAILFGLGHISGGLLQLLLVRPLRLRSLQLIGIGCGTAFVLASWPPVQFWLQGDLELFTVLALLLVGVVLFNVAERFFLDNVSSEQKQRKKIQSGLINITTPLRRITLLASMCTGLYVMGDGLLLALTTAKFSTRIVHPLWAAFFHSFSGGVVVTSTILGGTSSKGTVLSGVLLTGSLGSVGADYLSLYFKNSGKK</sequence>
<gene>
    <name evidence="6" type="ORF">R1sor_023589</name>
</gene>
<feature type="transmembrane region" description="Helical" evidence="5">
    <location>
        <begin position="283"/>
        <end position="300"/>
    </location>
</feature>
<feature type="transmembrane region" description="Helical" evidence="5">
    <location>
        <begin position="337"/>
        <end position="359"/>
    </location>
</feature>
<dbReference type="Pfam" id="PF02535">
    <property type="entry name" value="Zip"/>
    <property type="match status" value="1"/>
</dbReference>
<proteinExistence type="predicted"/>
<comment type="subcellular location">
    <subcellularLocation>
        <location evidence="1">Membrane</location>
        <topology evidence="1">Multi-pass membrane protein</topology>
    </subcellularLocation>
</comment>
<keyword evidence="7" id="KW-1185">Reference proteome</keyword>
<feature type="transmembrane region" description="Helical" evidence="5">
    <location>
        <begin position="448"/>
        <end position="470"/>
    </location>
</feature>
<dbReference type="EMBL" id="JBJQOH010000007">
    <property type="protein sequence ID" value="KAL3680633.1"/>
    <property type="molecule type" value="Genomic_DNA"/>
</dbReference>
<reference evidence="6 7" key="1">
    <citation type="submission" date="2024-09" db="EMBL/GenBank/DDBJ databases">
        <title>Chromosome-scale assembly of Riccia sorocarpa.</title>
        <authorList>
            <person name="Paukszto L."/>
        </authorList>
    </citation>
    <scope>NUCLEOTIDE SEQUENCE [LARGE SCALE GENOMIC DNA]</scope>
    <source>
        <strain evidence="6">LP-2024</strain>
        <tissue evidence="6">Aerial parts of the thallus</tissue>
    </source>
</reference>
<feature type="transmembrane region" description="Helical" evidence="5">
    <location>
        <begin position="154"/>
        <end position="175"/>
    </location>
</feature>
<organism evidence="6 7">
    <name type="scientific">Riccia sorocarpa</name>
    <dbReference type="NCBI Taxonomy" id="122646"/>
    <lineage>
        <taxon>Eukaryota</taxon>
        <taxon>Viridiplantae</taxon>
        <taxon>Streptophyta</taxon>
        <taxon>Embryophyta</taxon>
        <taxon>Marchantiophyta</taxon>
        <taxon>Marchantiopsida</taxon>
        <taxon>Marchantiidae</taxon>
        <taxon>Marchantiales</taxon>
        <taxon>Ricciaceae</taxon>
        <taxon>Riccia</taxon>
    </lineage>
</organism>
<evidence type="ECO:0000313" key="6">
    <source>
        <dbReference type="EMBL" id="KAL3680633.1"/>
    </source>
</evidence>
<evidence type="ECO:0000256" key="2">
    <source>
        <dbReference type="ARBA" id="ARBA00022692"/>
    </source>
</evidence>
<feature type="transmembrane region" description="Helical" evidence="5">
    <location>
        <begin position="79"/>
        <end position="98"/>
    </location>
</feature>
<evidence type="ECO:0000313" key="7">
    <source>
        <dbReference type="Proteomes" id="UP001633002"/>
    </source>
</evidence>
<feature type="transmembrane region" description="Helical" evidence="5">
    <location>
        <begin position="307"/>
        <end position="325"/>
    </location>
</feature>
<feature type="transmembrane region" description="Helical" evidence="5">
    <location>
        <begin position="420"/>
        <end position="441"/>
    </location>
</feature>
<dbReference type="PANTHER" id="PTHR11040">
    <property type="entry name" value="ZINC/IRON TRANSPORTER"/>
    <property type="match status" value="1"/>
</dbReference>
<keyword evidence="3 5" id="KW-1133">Transmembrane helix</keyword>
<dbReference type="InterPro" id="IPR003689">
    <property type="entry name" value="ZIP"/>
</dbReference>
<name>A0ABD3GNU9_9MARC</name>
<comment type="caution">
    <text evidence="6">The sequence shown here is derived from an EMBL/GenBank/DDBJ whole genome shotgun (WGS) entry which is preliminary data.</text>
</comment>
<evidence type="ECO:0000256" key="3">
    <source>
        <dbReference type="ARBA" id="ARBA00022989"/>
    </source>
</evidence>
<keyword evidence="4 5" id="KW-0472">Membrane</keyword>
<feature type="transmembrane region" description="Helical" evidence="5">
    <location>
        <begin position="25"/>
        <end position="46"/>
    </location>
</feature>
<feature type="transmembrane region" description="Helical" evidence="5">
    <location>
        <begin position="386"/>
        <end position="408"/>
    </location>
</feature>
<accession>A0ABD3GNU9</accession>